<dbReference type="AlphaFoldDB" id="A0AAE3J4Z6"/>
<feature type="domain" description="Glycosyltransferase 2-like" evidence="1">
    <location>
        <begin position="541"/>
        <end position="671"/>
    </location>
</feature>
<evidence type="ECO:0000259" key="1">
    <source>
        <dbReference type="Pfam" id="PF00535"/>
    </source>
</evidence>
<name>A0AAE3J4Z6_9FIRM</name>
<proteinExistence type="predicted"/>
<dbReference type="Gene3D" id="3.90.550.10">
    <property type="entry name" value="Spore Coat Polysaccharide Biosynthesis Protein SpsA, Chain A"/>
    <property type="match status" value="2"/>
</dbReference>
<dbReference type="InterPro" id="IPR001173">
    <property type="entry name" value="Glyco_trans_2-like"/>
</dbReference>
<accession>A0AAE3J4Z6</accession>
<dbReference type="PANTHER" id="PTHR43179:SF7">
    <property type="entry name" value="RHAMNOSYLTRANSFERASE WBBL"/>
    <property type="match status" value="1"/>
</dbReference>
<reference evidence="2 3" key="1">
    <citation type="submission" date="2021-10" db="EMBL/GenBank/DDBJ databases">
        <title>Anaerobic single-cell dispensing facilitates the cultivation of human gut bacteria.</title>
        <authorList>
            <person name="Afrizal A."/>
        </authorList>
    </citation>
    <scope>NUCLEOTIDE SEQUENCE [LARGE SCALE GENOMIC DNA]</scope>
    <source>
        <strain evidence="2 3">CLA-AA-H277</strain>
    </source>
</reference>
<evidence type="ECO:0000313" key="2">
    <source>
        <dbReference type="EMBL" id="MCC2188684.1"/>
    </source>
</evidence>
<dbReference type="CDD" id="cd04184">
    <property type="entry name" value="GT2_RfbC_Mx_like"/>
    <property type="match status" value="1"/>
</dbReference>
<dbReference type="GO" id="GO:0016757">
    <property type="term" value="F:glycosyltransferase activity"/>
    <property type="evidence" value="ECO:0007669"/>
    <property type="project" value="UniProtKB-KW"/>
</dbReference>
<gene>
    <name evidence="2" type="ORF">LKD71_02405</name>
</gene>
<dbReference type="RefSeq" id="WP_227614197.1">
    <property type="nucleotide sequence ID" value="NZ_JAJEPR010000003.1"/>
</dbReference>
<protein>
    <submittedName>
        <fullName evidence="2">Glycosyltransferase family 2 protein</fullName>
    </submittedName>
</protein>
<dbReference type="Proteomes" id="UP001197875">
    <property type="component" value="Unassembled WGS sequence"/>
</dbReference>
<dbReference type="Pfam" id="PF00535">
    <property type="entry name" value="Glycos_transf_2"/>
    <property type="match status" value="2"/>
</dbReference>
<dbReference type="EMBL" id="JAJEPR010000003">
    <property type="protein sequence ID" value="MCC2188684.1"/>
    <property type="molecule type" value="Genomic_DNA"/>
</dbReference>
<keyword evidence="3" id="KW-1185">Reference proteome</keyword>
<dbReference type="PANTHER" id="PTHR43179">
    <property type="entry name" value="RHAMNOSYLTRANSFERASE WBBL"/>
    <property type="match status" value="1"/>
</dbReference>
<organism evidence="2 3">
    <name type="scientific">Fusicatenibacter faecihominis</name>
    <dbReference type="NCBI Taxonomy" id="2881276"/>
    <lineage>
        <taxon>Bacteria</taxon>
        <taxon>Bacillati</taxon>
        <taxon>Bacillota</taxon>
        <taxon>Clostridia</taxon>
        <taxon>Lachnospirales</taxon>
        <taxon>Lachnospiraceae</taxon>
        <taxon>Fusicatenibacter</taxon>
    </lineage>
</organism>
<evidence type="ECO:0000313" key="3">
    <source>
        <dbReference type="Proteomes" id="UP001197875"/>
    </source>
</evidence>
<comment type="caution">
    <text evidence="2">The sequence shown here is derived from an EMBL/GenBank/DDBJ whole genome shotgun (WGS) entry which is preliminary data.</text>
</comment>
<dbReference type="InterPro" id="IPR029044">
    <property type="entry name" value="Nucleotide-diphossugar_trans"/>
</dbReference>
<dbReference type="SUPFAM" id="SSF53448">
    <property type="entry name" value="Nucleotide-diphospho-sugar transferases"/>
    <property type="match status" value="2"/>
</dbReference>
<sequence>MLAQVLGAERERFLLGEKNTYIIEGNWPAGAKMEVRLDGHQISAKLVSGEKEEELSRSEEAVRLLGEKKKITMELPEGWEKAHKLAVYAMENGQKNVWFRIPVRELKRKQKTPQFYLDQEVIDAKTGRIHLSGWTVSRGPVKIALFDREKKKIPCRISRSARPDVAGMYEECEVAADCGFTLDASDLSGDAVYLVFAGKDGKNVYPISLKTPVILKNKVEKYARKGLSYWRTHGTEAFVSKTAGKLRSLKDRPMEYEKWFRLHAADKKELERERKEVFVYQPLISIVVPLYNTPEPFLQALIDSITAQTYGNFELCLADGSTDGKTAAFVERRYGSDPRIRLKRLEVNGGISENTNAAIRMATGEFLMFSDHDDFLEPNALYEMVKALNEDRSLDLIYTDEDLCDEKGEHYFSPRMKPDFNPDFLRSINYICHLVMVRRSLAEEAGLLRKECDGAQDYDFLLRCIEKTDRIHHIPKVLYHWRASETSTAGNQDSKNYAIEAGKKALTEHYARLGYEAEVEYTGIFILYKMRLKVKGEPLVTILIPNKDQVETLDTCLKSIYEKTDYLNFEIVIVENNSEKAETFAYYEKMKMEHENLHVVYYQGGFNYSAINNFGARHAKGEYLLLLNNDTEVISPFWIREMVGFCQRGDTGAVGAKLYYPDGLVQHCGVVVGIANFAGHVQNFHTSQDAGYFGRLKAVQDISAVTAACMLVKKSVFDAIGGFDESFVVSLNDVDLCLRIREAGKLIVQDPNVELYHYESKSRGYENTPEKKERFKEEILRFRRRWKTFLDQGDPYYSPNLSLMNGECELRREKEVPVEWKKLFSHGEEAEK</sequence>
<feature type="domain" description="Glycosyltransferase 2-like" evidence="1">
    <location>
        <begin position="285"/>
        <end position="444"/>
    </location>
</feature>
<dbReference type="CDD" id="cd04186">
    <property type="entry name" value="GT_2_like_c"/>
    <property type="match status" value="1"/>
</dbReference>